<dbReference type="EMBL" id="CAKOGP040002058">
    <property type="protein sequence ID" value="CAJ1960286.1"/>
    <property type="molecule type" value="Genomic_DNA"/>
</dbReference>
<sequence length="901" mass="95747">MKALHYSFLFGIWQSVLWVALAAEDGNIFNHTARAPGPFQIGEEALLTVSTDHEISEIQPMTIIKEKRVSHTYTVYHEGATYISLHFASLDIQGQCRLLLTDLVGKEAFALRGKGKSGLTSFWARFINGDTVVLSVTCAGDNGVGNFLIDKYAAGFRDVSSPRKEIDRPSLRGVELLPWEQRRDLTICGADDLRNSQCYRDSHATEYKMARSVAKIIINGRGTCTGWLIGNQNILVTNQHCIRNSEDALNSYAVFNLEVQNGGGDCSGSGKDSVPSDIQDVYEVDFLIEAIRLHDYTLVKLKDRPTAPLKRYGFLETEPRDPTIGEAIYIPQHPRGHDKAMAIMDSQYGQEQRCRTLQPVVSCYGASGYLDVRYTCDTEPGSSGSPVLSVETNKVIALHHCGEANLCSGNEGVPMTFLHNRFANNAEIGLDGSLPPTQPTEQCQASQYEMILELETDLFGYETTWELRDSSGGLIAEGGKDAYLRSNESYSLKYCLEAGTHTLTIDDSSDDGMCCQHNTGGFNVVFEGEVVGTGGDFGSTASVTFGSNSPSERPSAAPSKSAAPSNFQSNSLMPSNTPSSFPSTTPSFLPSKVPSALPSTAPSVGPSKLSSTFPSLHPSQSPSTDSSTLPSLKPSEGPSQLQSSEPTLSNGPSHEPSIMPSTMHPSQGPSTLPSLKPSQGPSQLQSFEPTLSNGPSHKPSIMPSTSPSIMPSNTPSVKASDKPSATPSLQPSIQPSVSPSSQPSQTPSIMPSATPSAKASDKPSTIPSFYPSKNPSSTPSSGPSDLPTSGPTPIPTSGPTSKPTPVTSSNPTSGPTPLPTAGPTTSGPTSDPTSGPTPIPTTLRPSSSPTERLVIGPPTNPPVFNFITPSNGVGFDGPREAPNAPQPPVIVESPNFFQPPS</sequence>
<dbReference type="Proteomes" id="UP001295423">
    <property type="component" value="Unassembled WGS sequence"/>
</dbReference>
<feature type="signal peptide" evidence="3">
    <location>
        <begin position="1"/>
        <end position="22"/>
    </location>
</feature>
<protein>
    <recommendedName>
        <fullName evidence="6">Serine protease</fullName>
    </recommendedName>
</protein>
<evidence type="ECO:0000256" key="2">
    <source>
        <dbReference type="SAM" id="MobiDB-lite"/>
    </source>
</evidence>
<dbReference type="AlphaFoldDB" id="A0AAD2G2F7"/>
<feature type="compositionally biased region" description="Polar residues" evidence="2">
    <location>
        <begin position="637"/>
        <end position="652"/>
    </location>
</feature>
<evidence type="ECO:0000256" key="1">
    <source>
        <dbReference type="ARBA" id="ARBA00023026"/>
    </source>
</evidence>
<dbReference type="PANTHER" id="PTHR36234:SF5">
    <property type="entry name" value="LYSYL ENDOPEPTIDASE"/>
    <property type="match status" value="1"/>
</dbReference>
<dbReference type="PANTHER" id="PTHR36234">
    <property type="entry name" value="LYSYL ENDOPEPTIDASE"/>
    <property type="match status" value="1"/>
</dbReference>
<dbReference type="SUPFAM" id="SSF50494">
    <property type="entry name" value="Trypsin-like serine proteases"/>
    <property type="match status" value="1"/>
</dbReference>
<feature type="compositionally biased region" description="Low complexity" evidence="2">
    <location>
        <begin position="547"/>
        <end position="565"/>
    </location>
</feature>
<keyword evidence="5" id="KW-1185">Reference proteome</keyword>
<feature type="compositionally biased region" description="Polar residues" evidence="2">
    <location>
        <begin position="597"/>
        <end position="614"/>
    </location>
</feature>
<dbReference type="InterPro" id="IPR043504">
    <property type="entry name" value="Peptidase_S1_PA_chymotrypsin"/>
</dbReference>
<evidence type="ECO:0000313" key="5">
    <source>
        <dbReference type="Proteomes" id="UP001295423"/>
    </source>
</evidence>
<dbReference type="Gene3D" id="2.40.10.10">
    <property type="entry name" value="Trypsin-like serine proteases"/>
    <property type="match status" value="2"/>
</dbReference>
<reference evidence="4" key="1">
    <citation type="submission" date="2023-08" db="EMBL/GenBank/DDBJ databases">
        <authorList>
            <person name="Audoor S."/>
            <person name="Bilcke G."/>
        </authorList>
    </citation>
    <scope>NUCLEOTIDE SEQUENCE</scope>
</reference>
<comment type="caution">
    <text evidence="4">The sequence shown here is derived from an EMBL/GenBank/DDBJ whole genome shotgun (WGS) entry which is preliminary data.</text>
</comment>
<feature type="compositionally biased region" description="Low complexity" evidence="2">
    <location>
        <begin position="615"/>
        <end position="635"/>
    </location>
</feature>
<gene>
    <name evidence="4" type="ORF">CYCCA115_LOCUS18655</name>
</gene>
<evidence type="ECO:0000313" key="4">
    <source>
        <dbReference type="EMBL" id="CAJ1960286.1"/>
    </source>
</evidence>
<feature type="compositionally biased region" description="Low complexity" evidence="2">
    <location>
        <begin position="821"/>
        <end position="842"/>
    </location>
</feature>
<name>A0AAD2G2F7_9STRA</name>
<proteinExistence type="predicted"/>
<evidence type="ECO:0000256" key="3">
    <source>
        <dbReference type="SAM" id="SignalP"/>
    </source>
</evidence>
<feature type="region of interest" description="Disordered" evidence="2">
    <location>
        <begin position="543"/>
        <end position="901"/>
    </location>
</feature>
<feature type="chain" id="PRO_5041942710" description="Serine protease" evidence="3">
    <location>
        <begin position="23"/>
        <end position="901"/>
    </location>
</feature>
<keyword evidence="1" id="KW-0843">Virulence</keyword>
<feature type="compositionally biased region" description="Polar residues" evidence="2">
    <location>
        <begin position="753"/>
        <end position="783"/>
    </location>
</feature>
<accession>A0AAD2G2F7</accession>
<evidence type="ECO:0008006" key="6">
    <source>
        <dbReference type="Google" id="ProtNLM"/>
    </source>
</evidence>
<keyword evidence="3" id="KW-0732">Signal</keyword>
<dbReference type="InterPro" id="IPR009003">
    <property type="entry name" value="Peptidase_S1_PA"/>
</dbReference>
<dbReference type="Pfam" id="PF13365">
    <property type="entry name" value="Trypsin_2"/>
    <property type="match status" value="1"/>
</dbReference>
<organism evidence="4 5">
    <name type="scientific">Cylindrotheca closterium</name>
    <dbReference type="NCBI Taxonomy" id="2856"/>
    <lineage>
        <taxon>Eukaryota</taxon>
        <taxon>Sar</taxon>
        <taxon>Stramenopiles</taxon>
        <taxon>Ochrophyta</taxon>
        <taxon>Bacillariophyta</taxon>
        <taxon>Bacillariophyceae</taxon>
        <taxon>Bacillariophycidae</taxon>
        <taxon>Bacillariales</taxon>
        <taxon>Bacillariaceae</taxon>
        <taxon>Cylindrotheca</taxon>
    </lineage>
</organism>
<feature type="compositionally biased region" description="Low complexity" evidence="2">
    <location>
        <begin position="699"/>
        <end position="716"/>
    </location>
</feature>
<feature type="compositionally biased region" description="Low complexity" evidence="2">
    <location>
        <begin position="797"/>
        <end position="813"/>
    </location>
</feature>
<feature type="compositionally biased region" description="Low complexity" evidence="2">
    <location>
        <begin position="727"/>
        <end position="752"/>
    </location>
</feature>
<feature type="compositionally biased region" description="Low complexity" evidence="2">
    <location>
        <begin position="574"/>
        <end position="591"/>
    </location>
</feature>
<feature type="compositionally biased region" description="Polar residues" evidence="2">
    <location>
        <begin position="659"/>
        <end position="695"/>
    </location>
</feature>